<accession>A0A8J7FYA6</accession>
<organism evidence="2 3">
    <name type="scientific">Chitinilyticum piscinae</name>
    <dbReference type="NCBI Taxonomy" id="2866724"/>
    <lineage>
        <taxon>Bacteria</taxon>
        <taxon>Pseudomonadati</taxon>
        <taxon>Pseudomonadota</taxon>
        <taxon>Betaproteobacteria</taxon>
        <taxon>Neisseriales</taxon>
        <taxon>Chitinibacteraceae</taxon>
        <taxon>Chitinilyticum</taxon>
    </lineage>
</organism>
<sequence length="105" mass="11545">MTIWLILLAMGLITFALRASFVLPGDRLRLPPLFKRALRYVPVAVLTALIVPMALAPAGALMLDWRNPALAGMLAALLIARYTGRTLLAMLASFALYLLWLRLLA</sequence>
<name>A0A8J7FYA6_9NEIS</name>
<dbReference type="InterPro" id="IPR008407">
    <property type="entry name" value="Brnchd-chn_aa_trnsp_AzlD"/>
</dbReference>
<gene>
    <name evidence="2" type="ORF">INR99_04715</name>
</gene>
<protein>
    <submittedName>
        <fullName evidence="2">AzlD domain-containing protein</fullName>
    </submittedName>
</protein>
<keyword evidence="1" id="KW-0472">Membrane</keyword>
<keyword evidence="3" id="KW-1185">Reference proteome</keyword>
<evidence type="ECO:0000256" key="1">
    <source>
        <dbReference type="SAM" id="Phobius"/>
    </source>
</evidence>
<dbReference type="Pfam" id="PF05437">
    <property type="entry name" value="AzlD"/>
    <property type="match status" value="1"/>
</dbReference>
<comment type="caution">
    <text evidence="2">The sequence shown here is derived from an EMBL/GenBank/DDBJ whole genome shotgun (WGS) entry which is preliminary data.</text>
</comment>
<dbReference type="RefSeq" id="WP_194115177.1">
    <property type="nucleotide sequence ID" value="NZ_JADFUA010000002.1"/>
</dbReference>
<reference evidence="2 3" key="1">
    <citation type="submission" date="2020-10" db="EMBL/GenBank/DDBJ databases">
        <title>The genome sequence of Chitinilyticum litopenaei 4Y14.</title>
        <authorList>
            <person name="Liu Y."/>
        </authorList>
    </citation>
    <scope>NUCLEOTIDE SEQUENCE [LARGE SCALE GENOMIC DNA]</scope>
    <source>
        <strain evidence="2 3">4Y14</strain>
    </source>
</reference>
<evidence type="ECO:0000313" key="3">
    <source>
        <dbReference type="Proteomes" id="UP000604481"/>
    </source>
</evidence>
<proteinExistence type="predicted"/>
<keyword evidence="1" id="KW-1133">Transmembrane helix</keyword>
<keyword evidence="1" id="KW-0812">Transmembrane</keyword>
<dbReference type="Proteomes" id="UP000604481">
    <property type="component" value="Unassembled WGS sequence"/>
</dbReference>
<dbReference type="EMBL" id="JADFUA010000002">
    <property type="protein sequence ID" value="MBE9608645.1"/>
    <property type="molecule type" value="Genomic_DNA"/>
</dbReference>
<dbReference type="AlphaFoldDB" id="A0A8J7FYA6"/>
<feature type="transmembrane region" description="Helical" evidence="1">
    <location>
        <begin position="75"/>
        <end position="100"/>
    </location>
</feature>
<evidence type="ECO:0000313" key="2">
    <source>
        <dbReference type="EMBL" id="MBE9608645.1"/>
    </source>
</evidence>
<feature type="transmembrane region" description="Helical" evidence="1">
    <location>
        <begin position="42"/>
        <end position="63"/>
    </location>
</feature>